<sequence length="351" mass="39595">MKSPIIGILGGSGNIGSKCVEIISEIYPLYATYKNNKKQDTENCTYVQMDIKDLGKVAEFCNKVDILINCAGASYKNGEKIAKIASECNVPYIDPSGESFLEDKIKEELDNNIFVLSSGYFPGLSGIMASYACSCLKNVDSISGFNVSEEIPSKSAIEDFVLTNLSGFGKALYYYKNGELVYEDGIKFVNVNGDIYKLSNYITKEFLRVAEKFNVNTANWFNQIYDDKVIRKMQEIVLKSDKFEGSYSKDIDNIISFFKANVSKNNFNKLIISAKNSMENIEIEVESKESSTMSAVICSNLVKKILEKNYKNGLYYSMDILDFKDIERDLILKNVKVNIKKEKKEYEEGVL</sequence>
<proteinExistence type="predicted"/>
<dbReference type="RefSeq" id="WP_060929766.1">
    <property type="nucleotide sequence ID" value="NZ_KQ955288.1"/>
</dbReference>
<dbReference type="SUPFAM" id="SSF51735">
    <property type="entry name" value="NAD(P)-binding Rossmann-fold domains"/>
    <property type="match status" value="1"/>
</dbReference>
<accession>A0A133KBY5</accession>
<dbReference type="AlphaFoldDB" id="A0A133KBY5"/>
<keyword evidence="2" id="KW-1185">Reference proteome</keyword>
<reference evidence="2" key="1">
    <citation type="submission" date="2016-01" db="EMBL/GenBank/DDBJ databases">
        <authorList>
            <person name="Mitreva M."/>
            <person name="Pepin K.H."/>
            <person name="Mihindukulasuriya K.A."/>
            <person name="Fulton R."/>
            <person name="Fronick C."/>
            <person name="O'Laughlin M."/>
            <person name="Miner T."/>
            <person name="Herter B."/>
            <person name="Rosa B.A."/>
            <person name="Cordes M."/>
            <person name="Tomlinson C."/>
            <person name="Wollam A."/>
            <person name="Palsikar V.B."/>
            <person name="Mardis E.R."/>
            <person name="Wilson R.K."/>
        </authorList>
    </citation>
    <scope>NUCLEOTIDE SEQUENCE [LARGE SCALE GENOMIC DNA]</scope>
    <source>
        <strain evidence="2">MJR8151</strain>
    </source>
</reference>
<name>A0A133KBY5_9FIRM</name>
<dbReference type="STRING" id="33036.HMPREF3200_01590"/>
<dbReference type="EMBL" id="LRPM01000061">
    <property type="protein sequence ID" value="KWZ76997.1"/>
    <property type="molecule type" value="Genomic_DNA"/>
</dbReference>
<dbReference type="Gene3D" id="3.40.50.720">
    <property type="entry name" value="NAD(P)-binding Rossmann-like Domain"/>
    <property type="match status" value="1"/>
</dbReference>
<evidence type="ECO:0000313" key="2">
    <source>
        <dbReference type="Proteomes" id="UP000070383"/>
    </source>
</evidence>
<dbReference type="PATRIC" id="fig|33036.3.peg.1574"/>
<organism evidence="1 2">
    <name type="scientific">Anaerococcus tetradius</name>
    <dbReference type="NCBI Taxonomy" id="33036"/>
    <lineage>
        <taxon>Bacteria</taxon>
        <taxon>Bacillati</taxon>
        <taxon>Bacillota</taxon>
        <taxon>Tissierellia</taxon>
        <taxon>Tissierellales</taxon>
        <taxon>Peptoniphilaceae</taxon>
        <taxon>Anaerococcus</taxon>
    </lineage>
</organism>
<comment type="caution">
    <text evidence="1">The sequence shown here is derived from an EMBL/GenBank/DDBJ whole genome shotgun (WGS) entry which is preliminary data.</text>
</comment>
<gene>
    <name evidence="1" type="ORF">HMPREF3200_01590</name>
</gene>
<dbReference type="InterPro" id="IPR036291">
    <property type="entry name" value="NAD(P)-bd_dom_sf"/>
</dbReference>
<dbReference type="Proteomes" id="UP000070383">
    <property type="component" value="Unassembled WGS sequence"/>
</dbReference>
<protein>
    <submittedName>
        <fullName evidence="1">Saccharopine dehydrogenase</fullName>
    </submittedName>
</protein>
<dbReference type="OrthoDB" id="9769367at2"/>
<evidence type="ECO:0000313" key="1">
    <source>
        <dbReference type="EMBL" id="KWZ76997.1"/>
    </source>
</evidence>